<evidence type="ECO:0000256" key="12">
    <source>
        <dbReference type="ARBA" id="ARBA00023054"/>
    </source>
</evidence>
<dbReference type="PANTHER" id="PTHR47955">
    <property type="entry name" value="CYTOCHROME P450 FAMILY 71 PROTEIN"/>
    <property type="match status" value="1"/>
</dbReference>
<keyword evidence="6" id="KW-0053">Apoptosis</keyword>
<gene>
    <name evidence="16" type="ORF">E2562_033600</name>
</gene>
<comment type="subcellular location">
    <subcellularLocation>
        <location evidence="1">Endoplasmic reticulum membrane</location>
        <topology evidence="1">Multi-pass membrane protein</topology>
    </subcellularLocation>
</comment>
<evidence type="ECO:0000256" key="14">
    <source>
        <dbReference type="SAM" id="Coils"/>
    </source>
</evidence>
<feature type="coiled-coil region" evidence="14">
    <location>
        <begin position="389"/>
        <end position="482"/>
    </location>
</feature>
<dbReference type="GO" id="GO:0015031">
    <property type="term" value="P:protein transport"/>
    <property type="evidence" value="ECO:0007669"/>
    <property type="project" value="UniProtKB-KW"/>
</dbReference>
<feature type="transmembrane region" description="Helical" evidence="15">
    <location>
        <begin position="268"/>
        <end position="297"/>
    </location>
</feature>
<evidence type="ECO:0000256" key="9">
    <source>
        <dbReference type="ARBA" id="ARBA00022927"/>
    </source>
</evidence>
<proteinExistence type="inferred from homology"/>
<accession>A0A6G1D956</accession>
<dbReference type="GO" id="GO:0020037">
    <property type="term" value="F:heme binding"/>
    <property type="evidence" value="ECO:0007669"/>
    <property type="project" value="InterPro"/>
</dbReference>
<evidence type="ECO:0000256" key="13">
    <source>
        <dbReference type="ARBA" id="ARBA00023136"/>
    </source>
</evidence>
<dbReference type="InterPro" id="IPR036396">
    <property type="entry name" value="Cyt_P450_sf"/>
</dbReference>
<organism evidence="16 17">
    <name type="scientific">Oryza meyeriana var. granulata</name>
    <dbReference type="NCBI Taxonomy" id="110450"/>
    <lineage>
        <taxon>Eukaryota</taxon>
        <taxon>Viridiplantae</taxon>
        <taxon>Streptophyta</taxon>
        <taxon>Embryophyta</taxon>
        <taxon>Tracheophyta</taxon>
        <taxon>Spermatophyta</taxon>
        <taxon>Magnoliopsida</taxon>
        <taxon>Liliopsida</taxon>
        <taxon>Poales</taxon>
        <taxon>Poaceae</taxon>
        <taxon>BOP clade</taxon>
        <taxon>Oryzoideae</taxon>
        <taxon>Oryzeae</taxon>
        <taxon>Oryzinae</taxon>
        <taxon>Oryza</taxon>
        <taxon>Oryza meyeriana</taxon>
    </lineage>
</organism>
<dbReference type="Gene3D" id="1.20.5.110">
    <property type="match status" value="1"/>
</dbReference>
<protein>
    <recommendedName>
        <fullName evidence="18">Endoplasmic reticulum transmembrane protein</fullName>
    </recommendedName>
</protein>
<dbReference type="Pfam" id="PF00067">
    <property type="entry name" value="p450"/>
    <property type="match status" value="1"/>
</dbReference>
<dbReference type="Gene3D" id="1.10.630.10">
    <property type="entry name" value="Cytochrome P450"/>
    <property type="match status" value="1"/>
</dbReference>
<dbReference type="GO" id="GO:0016705">
    <property type="term" value="F:oxidoreductase activity, acting on paired donors, with incorporation or reduction of molecular oxygen"/>
    <property type="evidence" value="ECO:0007669"/>
    <property type="project" value="InterPro"/>
</dbReference>
<evidence type="ECO:0000256" key="3">
    <source>
        <dbReference type="ARBA" id="ARBA00010617"/>
    </source>
</evidence>
<keyword evidence="5 15" id="KW-0812">Transmembrane</keyword>
<keyword evidence="4" id="KW-0813">Transport</keyword>
<evidence type="ECO:0000256" key="11">
    <source>
        <dbReference type="ARBA" id="ARBA00023004"/>
    </source>
</evidence>
<dbReference type="EMBL" id="SPHZ02000007">
    <property type="protein sequence ID" value="KAF0909285.1"/>
    <property type="molecule type" value="Genomic_DNA"/>
</dbReference>
<keyword evidence="13 15" id="KW-0472">Membrane</keyword>
<dbReference type="OrthoDB" id="781454at2759"/>
<comment type="similarity">
    <text evidence="3">Belongs to the cytochrome P450 family.</text>
</comment>
<dbReference type="SUPFAM" id="SSF48264">
    <property type="entry name" value="Cytochrome P450"/>
    <property type="match status" value="1"/>
</dbReference>
<keyword evidence="11" id="KW-0408">Iron</keyword>
<evidence type="ECO:0000256" key="2">
    <source>
        <dbReference type="ARBA" id="ARBA00007956"/>
    </source>
</evidence>
<keyword evidence="8" id="KW-0256">Endoplasmic reticulum</keyword>
<evidence type="ECO:0000256" key="7">
    <source>
        <dbReference type="ARBA" id="ARBA00022723"/>
    </source>
</evidence>
<evidence type="ECO:0000256" key="4">
    <source>
        <dbReference type="ARBA" id="ARBA00022448"/>
    </source>
</evidence>
<reference evidence="16 17" key="1">
    <citation type="submission" date="2019-11" db="EMBL/GenBank/DDBJ databases">
        <title>Whole genome sequence of Oryza granulata.</title>
        <authorList>
            <person name="Li W."/>
        </authorList>
    </citation>
    <scope>NUCLEOTIDE SEQUENCE [LARGE SCALE GENOMIC DNA]</scope>
    <source>
        <strain evidence="17">cv. Menghai</strain>
        <tissue evidence="16">Leaf</tissue>
    </source>
</reference>
<keyword evidence="9" id="KW-0653">Protein transport</keyword>
<evidence type="ECO:0000256" key="8">
    <source>
        <dbReference type="ARBA" id="ARBA00022824"/>
    </source>
</evidence>
<dbReference type="AlphaFoldDB" id="A0A6G1D956"/>
<keyword evidence="12 14" id="KW-0175">Coiled coil</keyword>
<dbReference type="PANTHER" id="PTHR47955:SF11">
    <property type="entry name" value="4-HYDROXYPHENYLACETALDEHYDE OXIME MONOOXYGENASE"/>
    <property type="match status" value="1"/>
</dbReference>
<comment type="similarity">
    <text evidence="2">Belongs to the BCAP29/BCAP31 family.</text>
</comment>
<dbReference type="GO" id="GO:0004497">
    <property type="term" value="F:monooxygenase activity"/>
    <property type="evidence" value="ECO:0007669"/>
    <property type="project" value="InterPro"/>
</dbReference>
<dbReference type="GO" id="GO:0005506">
    <property type="term" value="F:iron ion binding"/>
    <property type="evidence" value="ECO:0007669"/>
    <property type="project" value="InterPro"/>
</dbReference>
<evidence type="ECO:0000313" key="17">
    <source>
        <dbReference type="Proteomes" id="UP000479710"/>
    </source>
</evidence>
<keyword evidence="10 15" id="KW-1133">Transmembrane helix</keyword>
<evidence type="ECO:0000313" key="16">
    <source>
        <dbReference type="EMBL" id="KAF0909285.1"/>
    </source>
</evidence>
<evidence type="ECO:0000256" key="5">
    <source>
        <dbReference type="ARBA" id="ARBA00022692"/>
    </source>
</evidence>
<sequence>MGPTCPRMLSYNFLDVAFGPYSTYWREMRKLFVVELTSTRRVQSFAYARDAEVGHLMDTLAASSPGVPVDLSGAIYTFSDRVIGTVAFGKVYGSAMWSSERSGFQEVLDEMMHVLGSFNLEDFFPSSMLARWADALTGVAARRRRIFHRIDSFFDTVIDKHLKPMRLSTVVQEDLVDAMVKMWREQKDEAFRLTRDHIKAILMIPFFSLLSSTPLRRNPHRFARFVFYACGAPNHLVGNGRHSFYILLGTIPNAQIARGIPSCRKNRAAVGVVGMIQLLFLVLFAEGATALLLMVKIGPLRELAMRGVEQAKDGKGPAAVKTLACTLLVIFMSSVASILKIQNRGIKLGTVSPMDQVLWRTHLLEASLIGYILFLAFVIDRLHHYHRKLTILKKTANTSREEVEKLQIELQGKEDKSKEVKKLRGELANLSEKMKKIKLESEEHERRRLEAEAHVNALQKQSEELLLEYDRLLEDNQILQTQVLSLRS</sequence>
<dbReference type="InterPro" id="IPR001128">
    <property type="entry name" value="Cyt_P450"/>
</dbReference>
<evidence type="ECO:0000256" key="10">
    <source>
        <dbReference type="ARBA" id="ARBA00022989"/>
    </source>
</evidence>
<feature type="transmembrane region" description="Helical" evidence="15">
    <location>
        <begin position="318"/>
        <end position="339"/>
    </location>
</feature>
<keyword evidence="17" id="KW-1185">Reference proteome</keyword>
<evidence type="ECO:0000256" key="15">
    <source>
        <dbReference type="SAM" id="Phobius"/>
    </source>
</evidence>
<evidence type="ECO:0000256" key="1">
    <source>
        <dbReference type="ARBA" id="ARBA00004477"/>
    </source>
</evidence>
<keyword evidence="7" id="KW-0479">Metal-binding</keyword>
<dbReference type="FunFam" id="1.20.5.110:FF:000011">
    <property type="entry name" value="B-cell receptor-associated protein 29"/>
    <property type="match status" value="1"/>
</dbReference>
<feature type="transmembrane region" description="Helical" evidence="15">
    <location>
        <begin position="359"/>
        <end position="379"/>
    </location>
</feature>
<name>A0A6G1D956_9ORYZ</name>
<comment type="caution">
    <text evidence="16">The sequence shown here is derived from an EMBL/GenBank/DDBJ whole genome shotgun (WGS) entry which is preliminary data.</text>
</comment>
<evidence type="ECO:0008006" key="18">
    <source>
        <dbReference type="Google" id="ProtNLM"/>
    </source>
</evidence>
<dbReference type="GO" id="GO:0005789">
    <property type="term" value="C:endoplasmic reticulum membrane"/>
    <property type="evidence" value="ECO:0007669"/>
    <property type="project" value="UniProtKB-SubCell"/>
</dbReference>
<dbReference type="Proteomes" id="UP000479710">
    <property type="component" value="Unassembled WGS sequence"/>
</dbReference>
<evidence type="ECO:0000256" key="6">
    <source>
        <dbReference type="ARBA" id="ARBA00022703"/>
    </source>
</evidence>